<feature type="transmembrane region" description="Helical" evidence="6">
    <location>
        <begin position="6"/>
        <end position="27"/>
    </location>
</feature>
<evidence type="ECO:0000256" key="2">
    <source>
        <dbReference type="ARBA" id="ARBA00007375"/>
    </source>
</evidence>
<keyword evidence="8" id="KW-1185">Reference proteome</keyword>
<sequence>MFTRMMAQGIVTIIYTLEFAGLLVAALPRYKQKYYVPVKMLCSVSFVVIAVMFAFVSDHMQYFYMMLVPLVLCAVGDLFMGLYQIRSRRKHMLAGMIVFLLAHMGFLICFFRIDARLTWWNIFLPVVSLAAFFFVKRLMHLHMGRLAIPAAIYCVFLSLMLSKSTQYMALCPGLASGWIGFGGIAFFISDFTIIFLYFYKFRKPENRGKIHYLNLATYYYGILAFDISILYFAAF</sequence>
<evidence type="ECO:0000256" key="4">
    <source>
        <dbReference type="ARBA" id="ARBA00022989"/>
    </source>
</evidence>
<comment type="subcellular location">
    <subcellularLocation>
        <location evidence="1">Membrane</location>
        <topology evidence="1">Multi-pass membrane protein</topology>
    </subcellularLocation>
</comment>
<reference evidence="7 8" key="1">
    <citation type="submission" date="2020-08" db="EMBL/GenBank/DDBJ databases">
        <title>Genome public.</title>
        <authorList>
            <person name="Liu C."/>
            <person name="Sun Q."/>
        </authorList>
    </citation>
    <scope>NUCLEOTIDE SEQUENCE [LARGE SCALE GENOMIC DNA]</scope>
    <source>
        <strain evidence="7 8">NSJ-9</strain>
    </source>
</reference>
<evidence type="ECO:0008006" key="9">
    <source>
        <dbReference type="Google" id="ProtNLM"/>
    </source>
</evidence>
<feature type="transmembrane region" description="Helical" evidence="6">
    <location>
        <begin position="175"/>
        <end position="199"/>
    </location>
</feature>
<dbReference type="Pfam" id="PF07947">
    <property type="entry name" value="YhhN"/>
    <property type="match status" value="1"/>
</dbReference>
<dbReference type="InterPro" id="IPR012506">
    <property type="entry name" value="TMEM86B-like"/>
</dbReference>
<dbReference type="Proteomes" id="UP000643810">
    <property type="component" value="Unassembled WGS sequence"/>
</dbReference>
<feature type="transmembrane region" description="Helical" evidence="6">
    <location>
        <begin position="92"/>
        <end position="113"/>
    </location>
</feature>
<dbReference type="EMBL" id="JACOPG010000003">
    <property type="protein sequence ID" value="MBC5686535.1"/>
    <property type="molecule type" value="Genomic_DNA"/>
</dbReference>
<evidence type="ECO:0000313" key="8">
    <source>
        <dbReference type="Proteomes" id="UP000643810"/>
    </source>
</evidence>
<feature type="transmembrane region" description="Helical" evidence="6">
    <location>
        <begin position="147"/>
        <end position="169"/>
    </location>
</feature>
<evidence type="ECO:0000256" key="6">
    <source>
        <dbReference type="SAM" id="Phobius"/>
    </source>
</evidence>
<evidence type="ECO:0000256" key="3">
    <source>
        <dbReference type="ARBA" id="ARBA00022692"/>
    </source>
</evidence>
<dbReference type="RefSeq" id="WP_118535453.1">
    <property type="nucleotide sequence ID" value="NZ_JACOPG010000003.1"/>
</dbReference>
<protein>
    <recommendedName>
        <fullName evidence="9">YhhN-like protein</fullName>
    </recommendedName>
</protein>
<gene>
    <name evidence="7" type="ORF">H8R94_07985</name>
</gene>
<evidence type="ECO:0000256" key="5">
    <source>
        <dbReference type="ARBA" id="ARBA00023136"/>
    </source>
</evidence>
<organism evidence="7 8">
    <name type="scientific">Roseburia lenta</name>
    <dbReference type="NCBI Taxonomy" id="2763061"/>
    <lineage>
        <taxon>Bacteria</taxon>
        <taxon>Bacillati</taxon>
        <taxon>Bacillota</taxon>
        <taxon>Clostridia</taxon>
        <taxon>Lachnospirales</taxon>
        <taxon>Lachnospiraceae</taxon>
        <taxon>Roseburia</taxon>
    </lineage>
</organism>
<feature type="transmembrane region" description="Helical" evidence="6">
    <location>
        <begin position="119"/>
        <end position="135"/>
    </location>
</feature>
<keyword evidence="5 6" id="KW-0472">Membrane</keyword>
<feature type="transmembrane region" description="Helical" evidence="6">
    <location>
        <begin position="34"/>
        <end position="56"/>
    </location>
</feature>
<feature type="transmembrane region" description="Helical" evidence="6">
    <location>
        <begin position="62"/>
        <end position="80"/>
    </location>
</feature>
<evidence type="ECO:0000256" key="1">
    <source>
        <dbReference type="ARBA" id="ARBA00004141"/>
    </source>
</evidence>
<feature type="transmembrane region" description="Helical" evidence="6">
    <location>
        <begin position="211"/>
        <end position="234"/>
    </location>
</feature>
<accession>A0ABR7GGF0</accession>
<name>A0ABR7GGF0_9FIRM</name>
<evidence type="ECO:0000313" key="7">
    <source>
        <dbReference type="EMBL" id="MBC5686535.1"/>
    </source>
</evidence>
<comment type="caution">
    <text evidence="7">The sequence shown here is derived from an EMBL/GenBank/DDBJ whole genome shotgun (WGS) entry which is preliminary data.</text>
</comment>
<keyword evidence="4 6" id="KW-1133">Transmembrane helix</keyword>
<proteinExistence type="inferred from homology"/>
<keyword evidence="3 6" id="KW-0812">Transmembrane</keyword>
<comment type="similarity">
    <text evidence="2">Belongs to the TMEM86 family.</text>
</comment>